<keyword evidence="2" id="KW-1185">Reference proteome</keyword>
<reference evidence="1" key="1">
    <citation type="submission" date="2023-07" db="EMBL/GenBank/DDBJ databases">
        <title>draft genome sequence of fig (Ficus carica).</title>
        <authorList>
            <person name="Takahashi T."/>
            <person name="Nishimura K."/>
        </authorList>
    </citation>
    <scope>NUCLEOTIDE SEQUENCE</scope>
</reference>
<dbReference type="EMBL" id="BTGU01000011">
    <property type="protein sequence ID" value="GMN40798.1"/>
    <property type="molecule type" value="Genomic_DNA"/>
</dbReference>
<comment type="caution">
    <text evidence="1">The sequence shown here is derived from an EMBL/GenBank/DDBJ whole genome shotgun (WGS) entry which is preliminary data.</text>
</comment>
<gene>
    <name evidence="1" type="ORF">TIFTF001_010027</name>
</gene>
<protein>
    <submittedName>
        <fullName evidence="1">Uncharacterized protein</fullName>
    </submittedName>
</protein>
<proteinExistence type="predicted"/>
<sequence length="81" mass="9201">MAEHHWKQQRSCRRNEVSRVANLTATMKSPHGALGALVAHTPGAVLQIPPLPVKRFGRMKPYATPSGQGWWEEGTWKREER</sequence>
<dbReference type="AlphaFoldDB" id="A0AA88A7Y3"/>
<accession>A0AA88A7Y3</accession>
<evidence type="ECO:0000313" key="1">
    <source>
        <dbReference type="EMBL" id="GMN40798.1"/>
    </source>
</evidence>
<evidence type="ECO:0000313" key="2">
    <source>
        <dbReference type="Proteomes" id="UP001187192"/>
    </source>
</evidence>
<name>A0AA88A7Y3_FICCA</name>
<dbReference type="Proteomes" id="UP001187192">
    <property type="component" value="Unassembled WGS sequence"/>
</dbReference>
<organism evidence="1 2">
    <name type="scientific">Ficus carica</name>
    <name type="common">Common fig</name>
    <dbReference type="NCBI Taxonomy" id="3494"/>
    <lineage>
        <taxon>Eukaryota</taxon>
        <taxon>Viridiplantae</taxon>
        <taxon>Streptophyta</taxon>
        <taxon>Embryophyta</taxon>
        <taxon>Tracheophyta</taxon>
        <taxon>Spermatophyta</taxon>
        <taxon>Magnoliopsida</taxon>
        <taxon>eudicotyledons</taxon>
        <taxon>Gunneridae</taxon>
        <taxon>Pentapetalae</taxon>
        <taxon>rosids</taxon>
        <taxon>fabids</taxon>
        <taxon>Rosales</taxon>
        <taxon>Moraceae</taxon>
        <taxon>Ficeae</taxon>
        <taxon>Ficus</taxon>
    </lineage>
</organism>